<evidence type="ECO:0000313" key="2">
    <source>
        <dbReference type="EMBL" id="PHK97333.1"/>
    </source>
</evidence>
<dbReference type="AlphaFoldDB" id="A0A2G0CBI1"/>
<evidence type="ECO:0000313" key="3">
    <source>
        <dbReference type="Proteomes" id="UP000226437"/>
    </source>
</evidence>
<dbReference type="EMBL" id="PDLO01000009">
    <property type="protein sequence ID" value="PHK97333.1"/>
    <property type="molecule type" value="Genomic_DNA"/>
</dbReference>
<dbReference type="OrthoDB" id="979528at2"/>
<dbReference type="Proteomes" id="UP000226437">
    <property type="component" value="Unassembled WGS sequence"/>
</dbReference>
<feature type="signal peptide" evidence="1">
    <location>
        <begin position="1"/>
        <end position="21"/>
    </location>
</feature>
<feature type="chain" id="PRO_5013645883" description="CHRD domain-containing protein" evidence="1">
    <location>
        <begin position="22"/>
        <end position="148"/>
    </location>
</feature>
<organism evidence="2 3">
    <name type="scientific">Neolewinella marina</name>
    <dbReference type="NCBI Taxonomy" id="438751"/>
    <lineage>
        <taxon>Bacteria</taxon>
        <taxon>Pseudomonadati</taxon>
        <taxon>Bacteroidota</taxon>
        <taxon>Saprospiria</taxon>
        <taxon>Saprospirales</taxon>
        <taxon>Lewinellaceae</taxon>
        <taxon>Neolewinella</taxon>
    </lineage>
</organism>
<accession>A0A2G0CBI1</accession>
<keyword evidence="3" id="KW-1185">Reference proteome</keyword>
<proteinExistence type="predicted"/>
<sequence length="148" mass="15410">MQTAGKLSFLFLLLISLTLIGCSKDDEDASVEVRVNGTVLFDGGDDFNGDIDGDFVGSGGSATRIFTWRNNLSTADYNADITASKGGTFTMVVKDSDGQTVLDRGLSAGTEPDSFSGVTRAGTPGLWTVTLELTAFNGSGSFSLSEGD</sequence>
<reference evidence="2 3" key="1">
    <citation type="submission" date="2017-10" db="EMBL/GenBank/DDBJ databases">
        <title>The draft genome sequence of Lewinella marina KCTC 32374.</title>
        <authorList>
            <person name="Wang K."/>
        </authorList>
    </citation>
    <scope>NUCLEOTIDE SEQUENCE [LARGE SCALE GENOMIC DNA]</scope>
    <source>
        <strain evidence="2 3">MKG-38</strain>
    </source>
</reference>
<keyword evidence="1" id="KW-0732">Signal</keyword>
<dbReference type="PROSITE" id="PS51257">
    <property type="entry name" value="PROKAR_LIPOPROTEIN"/>
    <property type="match status" value="1"/>
</dbReference>
<comment type="caution">
    <text evidence="2">The sequence shown here is derived from an EMBL/GenBank/DDBJ whole genome shotgun (WGS) entry which is preliminary data.</text>
</comment>
<dbReference type="RefSeq" id="WP_099107617.1">
    <property type="nucleotide sequence ID" value="NZ_JAATJF010000003.1"/>
</dbReference>
<evidence type="ECO:0000256" key="1">
    <source>
        <dbReference type="SAM" id="SignalP"/>
    </source>
</evidence>
<evidence type="ECO:0008006" key="4">
    <source>
        <dbReference type="Google" id="ProtNLM"/>
    </source>
</evidence>
<protein>
    <recommendedName>
        <fullName evidence="4">CHRD domain-containing protein</fullName>
    </recommendedName>
</protein>
<gene>
    <name evidence="2" type="ORF">CGL56_16130</name>
</gene>
<name>A0A2G0CBI1_9BACT</name>